<dbReference type="AlphaFoldDB" id="A0A2P2ND93"/>
<organism evidence="1">
    <name type="scientific">Rhizophora mucronata</name>
    <name type="common">Asiatic mangrove</name>
    <dbReference type="NCBI Taxonomy" id="61149"/>
    <lineage>
        <taxon>Eukaryota</taxon>
        <taxon>Viridiplantae</taxon>
        <taxon>Streptophyta</taxon>
        <taxon>Embryophyta</taxon>
        <taxon>Tracheophyta</taxon>
        <taxon>Spermatophyta</taxon>
        <taxon>Magnoliopsida</taxon>
        <taxon>eudicotyledons</taxon>
        <taxon>Gunneridae</taxon>
        <taxon>Pentapetalae</taxon>
        <taxon>rosids</taxon>
        <taxon>fabids</taxon>
        <taxon>Malpighiales</taxon>
        <taxon>Rhizophoraceae</taxon>
        <taxon>Rhizophora</taxon>
    </lineage>
</organism>
<name>A0A2P2ND93_RHIMU</name>
<reference evidence="1" key="1">
    <citation type="submission" date="2018-02" db="EMBL/GenBank/DDBJ databases">
        <title>Rhizophora mucronata_Transcriptome.</title>
        <authorList>
            <person name="Meera S.P."/>
            <person name="Sreeshan A."/>
            <person name="Augustine A."/>
        </authorList>
    </citation>
    <scope>NUCLEOTIDE SEQUENCE</scope>
    <source>
        <tissue evidence="1">Leaf</tissue>
    </source>
</reference>
<dbReference type="EMBL" id="GGEC01059948">
    <property type="protein sequence ID" value="MBX40432.1"/>
    <property type="molecule type" value="Transcribed_RNA"/>
</dbReference>
<protein>
    <submittedName>
        <fullName evidence="1">Uncharacterized protein</fullName>
    </submittedName>
</protein>
<evidence type="ECO:0000313" key="1">
    <source>
        <dbReference type="EMBL" id="MBX40432.1"/>
    </source>
</evidence>
<accession>A0A2P2ND93</accession>
<sequence length="19" mass="2134">MAHPRLKTTLKGNQNLLVV</sequence>
<proteinExistence type="predicted"/>